<dbReference type="InterPro" id="IPR002938">
    <property type="entry name" value="FAD-bd"/>
</dbReference>
<keyword evidence="2" id="KW-0285">Flavoprotein</keyword>
<feature type="domain" description="FAD-binding" evidence="6">
    <location>
        <begin position="175"/>
        <end position="383"/>
    </location>
</feature>
<evidence type="ECO:0000256" key="4">
    <source>
        <dbReference type="ARBA" id="ARBA00023002"/>
    </source>
</evidence>
<gene>
    <name evidence="7" type="ORF">PENSTE_c001G07201</name>
</gene>
<keyword evidence="5" id="KW-0503">Monooxygenase</keyword>
<evidence type="ECO:0000313" key="7">
    <source>
        <dbReference type="EMBL" id="OQE31692.1"/>
    </source>
</evidence>
<dbReference type="PRINTS" id="PR00420">
    <property type="entry name" value="RNGMNOXGNASE"/>
</dbReference>
<dbReference type="STRING" id="303698.A0A1V6TZF0"/>
<dbReference type="Gene3D" id="3.50.50.60">
    <property type="entry name" value="FAD/NAD(P)-binding domain"/>
    <property type="match status" value="1"/>
</dbReference>
<dbReference type="GO" id="GO:0071949">
    <property type="term" value="F:FAD binding"/>
    <property type="evidence" value="ECO:0007669"/>
    <property type="project" value="InterPro"/>
</dbReference>
<protein>
    <recommendedName>
        <fullName evidence="6">FAD-binding domain-containing protein</fullName>
    </recommendedName>
</protein>
<organism evidence="7 8">
    <name type="scientific">Penicillium steckii</name>
    <dbReference type="NCBI Taxonomy" id="303698"/>
    <lineage>
        <taxon>Eukaryota</taxon>
        <taxon>Fungi</taxon>
        <taxon>Dikarya</taxon>
        <taxon>Ascomycota</taxon>
        <taxon>Pezizomycotina</taxon>
        <taxon>Eurotiomycetes</taxon>
        <taxon>Eurotiomycetidae</taxon>
        <taxon>Eurotiales</taxon>
        <taxon>Aspergillaceae</taxon>
        <taxon>Penicillium</taxon>
    </lineage>
</organism>
<reference evidence="8" key="1">
    <citation type="journal article" date="2017" name="Nat. Microbiol.">
        <title>Global analysis of biosynthetic gene clusters reveals vast potential of secondary metabolite production in Penicillium species.</title>
        <authorList>
            <person name="Nielsen J.C."/>
            <person name="Grijseels S."/>
            <person name="Prigent S."/>
            <person name="Ji B."/>
            <person name="Dainat J."/>
            <person name="Nielsen K.F."/>
            <person name="Frisvad J.C."/>
            <person name="Workman M."/>
            <person name="Nielsen J."/>
        </authorList>
    </citation>
    <scope>NUCLEOTIDE SEQUENCE [LARGE SCALE GENOMIC DNA]</scope>
    <source>
        <strain evidence="8">IBT 24891</strain>
    </source>
</reference>
<dbReference type="AlphaFoldDB" id="A0A1V6TZF0"/>
<dbReference type="SUPFAM" id="SSF51905">
    <property type="entry name" value="FAD/NAD(P)-binding domain"/>
    <property type="match status" value="1"/>
</dbReference>
<proteinExistence type="inferred from homology"/>
<evidence type="ECO:0000256" key="3">
    <source>
        <dbReference type="ARBA" id="ARBA00022827"/>
    </source>
</evidence>
<keyword evidence="8" id="KW-1185">Reference proteome</keyword>
<evidence type="ECO:0000259" key="6">
    <source>
        <dbReference type="Pfam" id="PF01494"/>
    </source>
</evidence>
<dbReference type="Proteomes" id="UP000191285">
    <property type="component" value="Unassembled WGS sequence"/>
</dbReference>
<dbReference type="PANTHER" id="PTHR13789:SF309">
    <property type="entry name" value="PUTATIVE (AFU_ORTHOLOGUE AFUA_6G14510)-RELATED"/>
    <property type="match status" value="1"/>
</dbReference>
<sequence length="478" mass="53190">MKIIIVGAGISGCAAYLSLQKHLPQAPGDEHSYKIYEAYDTSRDTNFRERTDATADSGEESTRSATLVVGGGLGLGPNGLNVLKRLDESLYRETVRSGYPYSNFKIRSAYGWTLMDVSATAEIDGQTMKSVAMSRHSIWKVLRDRIPDDVIVNKKISRVIVRGSPSKKHLIEFTDGSEPVEADLVLGADGLKSTVKRALFDTESAEQDPYPPQYEGLTGVGGFHTVTESLRKHIPKGTMTITFGGNGFFGYMYSSSAATDDHQDSPSHLPTPGDTITWWSTYGIDECPDPKTVDKSAINQDLKARHANWKDPVIQEIIASVEVETMWPTWTTPELPVWYKDGVVLLGDAAHALPPTSGQGSGQALEDVESFSLFLSYYLRKAYQDIRKEFPEKEAIQLAAKKYMELREPHVKAILDEARQRQQSKKSMNIVQEFIMYLFLYLVGCFASANPSKEFKEYNVADEVQKILLEENDNESVG</sequence>
<evidence type="ECO:0000256" key="5">
    <source>
        <dbReference type="ARBA" id="ARBA00023033"/>
    </source>
</evidence>
<comment type="caution">
    <text evidence="7">The sequence shown here is derived from an EMBL/GenBank/DDBJ whole genome shotgun (WGS) entry which is preliminary data.</text>
</comment>
<dbReference type="GO" id="GO:0004497">
    <property type="term" value="F:monooxygenase activity"/>
    <property type="evidence" value="ECO:0007669"/>
    <property type="project" value="UniProtKB-KW"/>
</dbReference>
<dbReference type="Pfam" id="PF01494">
    <property type="entry name" value="FAD_binding_3"/>
    <property type="match status" value="1"/>
</dbReference>
<keyword evidence="3" id="KW-0274">FAD</keyword>
<dbReference type="OrthoDB" id="16820at2759"/>
<evidence type="ECO:0000256" key="1">
    <source>
        <dbReference type="ARBA" id="ARBA00007992"/>
    </source>
</evidence>
<accession>A0A1V6TZF0</accession>
<dbReference type="EMBL" id="MLKD01000001">
    <property type="protein sequence ID" value="OQE31692.1"/>
    <property type="molecule type" value="Genomic_DNA"/>
</dbReference>
<keyword evidence="4" id="KW-0560">Oxidoreductase</keyword>
<dbReference type="PANTHER" id="PTHR13789">
    <property type="entry name" value="MONOOXYGENASE"/>
    <property type="match status" value="1"/>
</dbReference>
<evidence type="ECO:0000256" key="2">
    <source>
        <dbReference type="ARBA" id="ARBA00022630"/>
    </source>
</evidence>
<evidence type="ECO:0000313" key="8">
    <source>
        <dbReference type="Proteomes" id="UP000191285"/>
    </source>
</evidence>
<comment type="similarity">
    <text evidence="1">Belongs to the paxM FAD-dependent monooxygenase family.</text>
</comment>
<dbReference type="InterPro" id="IPR050493">
    <property type="entry name" value="FAD-dep_Monooxygenase_BioMet"/>
</dbReference>
<name>A0A1V6TZF0_9EURO</name>
<dbReference type="InterPro" id="IPR036188">
    <property type="entry name" value="FAD/NAD-bd_sf"/>
</dbReference>